<protein>
    <submittedName>
        <fullName evidence="2">BNR repeat-like domain-containing protein</fullName>
    </submittedName>
</protein>
<evidence type="ECO:0000256" key="1">
    <source>
        <dbReference type="SAM" id="SignalP"/>
    </source>
</evidence>
<dbReference type="InterPro" id="IPR036278">
    <property type="entry name" value="Sialidase_sf"/>
</dbReference>
<dbReference type="OrthoDB" id="9021327at2"/>
<dbReference type="RefSeq" id="WP_133793602.1">
    <property type="nucleotide sequence ID" value="NZ_SOCA01000001.1"/>
</dbReference>
<comment type="caution">
    <text evidence="2">The sequence shown here is derived from an EMBL/GenBank/DDBJ whole genome shotgun (WGS) entry which is preliminary data.</text>
</comment>
<dbReference type="AlphaFoldDB" id="A0A4R7SQZ4"/>
<gene>
    <name evidence="2" type="ORF">EI77_00980</name>
</gene>
<name>A0A4R7SQZ4_9BACT</name>
<dbReference type="CDD" id="cd15482">
    <property type="entry name" value="Sialidase_non-viral"/>
    <property type="match status" value="1"/>
</dbReference>
<keyword evidence="3" id="KW-1185">Reference proteome</keyword>
<reference evidence="2 3" key="1">
    <citation type="submission" date="2019-03" db="EMBL/GenBank/DDBJ databases">
        <title>Genomic Encyclopedia of Archaeal and Bacterial Type Strains, Phase II (KMG-II): from individual species to whole genera.</title>
        <authorList>
            <person name="Goeker M."/>
        </authorList>
    </citation>
    <scope>NUCLEOTIDE SEQUENCE [LARGE SCALE GENOMIC DNA]</scope>
    <source>
        <strain evidence="2 3">ATCC 25309</strain>
    </source>
</reference>
<keyword evidence="1" id="KW-0732">Signal</keyword>
<evidence type="ECO:0000313" key="2">
    <source>
        <dbReference type="EMBL" id="TDU81670.1"/>
    </source>
</evidence>
<dbReference type="EMBL" id="SOCA01000001">
    <property type="protein sequence ID" value="TDU81670.1"/>
    <property type="molecule type" value="Genomic_DNA"/>
</dbReference>
<accession>A0A4R7SQZ4</accession>
<dbReference type="Proteomes" id="UP000295662">
    <property type="component" value="Unassembled WGS sequence"/>
</dbReference>
<proteinExistence type="predicted"/>
<dbReference type="SUPFAM" id="SSF50939">
    <property type="entry name" value="Sialidases"/>
    <property type="match status" value="1"/>
</dbReference>
<dbReference type="Gene3D" id="2.120.10.10">
    <property type="match status" value="1"/>
</dbReference>
<organism evidence="2 3">
    <name type="scientific">Prosthecobacter fusiformis</name>
    <dbReference type="NCBI Taxonomy" id="48464"/>
    <lineage>
        <taxon>Bacteria</taxon>
        <taxon>Pseudomonadati</taxon>
        <taxon>Verrucomicrobiota</taxon>
        <taxon>Verrucomicrobiia</taxon>
        <taxon>Verrucomicrobiales</taxon>
        <taxon>Verrucomicrobiaceae</taxon>
        <taxon>Prosthecobacter</taxon>
    </lineage>
</organism>
<evidence type="ECO:0000313" key="3">
    <source>
        <dbReference type="Proteomes" id="UP000295662"/>
    </source>
</evidence>
<feature type="signal peptide" evidence="1">
    <location>
        <begin position="1"/>
        <end position="23"/>
    </location>
</feature>
<sequence length="543" mass="61156">MRHLPSLCAFTAILVLLSVPAHAQKEDPPSSSLPSKATNDSGPVPGIVISKSPDFENIYVSSPSIAILPDGTYIASHNWAGKTDLARTTAILSSKDKGNTWTTLADFPFLWANVFVHKGDLYILGILKPVADSKEDFSCYAIRKSTDGGRTWTQPTDSKNGLLRADAHYHTAPCSVVIHNGRLWRALETIMSKEEVRTLKLKNTKWGHFFRAHMSSAPIDSDLLDASNWTVSEPFDYDFENWMGNGFLEGNAVVSPDGKVVNILRCASEGRDKAIILDCSEDGKKLISRGKASQIDFPGGAVKFTVRYDERSKTYWSLATQQMDPMAGRNYLVLTSSKDLIYWEQRCVLLRHHDWKYHSFQYVDWAFDGDDIIYVSRTAWDYAHNAHDANYMTFHRAKNFRDLSSKDDSPWLGQNIMKRHETKDFIIDGTFTEVGKLSNGASSFSNRSYAWNHVPAKYEGWNYILTPGGELDSIRITPKTDATLYMISQFTAKISGWQRTKDFLHYSDPNNAKAGIFTRKIEKGPRLDIHQPGFIGGILIWKA</sequence>
<feature type="chain" id="PRO_5020921419" evidence="1">
    <location>
        <begin position="24"/>
        <end position="543"/>
    </location>
</feature>